<dbReference type="GO" id="GO:0030246">
    <property type="term" value="F:carbohydrate binding"/>
    <property type="evidence" value="ECO:0007669"/>
    <property type="project" value="InterPro"/>
</dbReference>
<dbReference type="SUPFAM" id="SSF49899">
    <property type="entry name" value="Concanavalin A-like lectins/glucanases"/>
    <property type="match status" value="1"/>
</dbReference>
<dbReference type="RefSeq" id="XP_015593953.1">
    <property type="nucleotide sequence ID" value="XM_015738467.2"/>
</dbReference>
<dbReference type="GeneID" id="107267154"/>
<dbReference type="InterPro" id="IPR050546">
    <property type="entry name" value="Glycosyl_Hydrlase_16"/>
</dbReference>
<evidence type="ECO:0000259" key="5">
    <source>
        <dbReference type="PROSITE" id="PS51762"/>
    </source>
</evidence>
<dbReference type="GO" id="GO:0004553">
    <property type="term" value="F:hydrolase activity, hydrolyzing O-glycosyl compounds"/>
    <property type="evidence" value="ECO:0007669"/>
    <property type="project" value="InterPro"/>
</dbReference>
<name>A0AAJ7FIV2_CEPCN</name>
<gene>
    <name evidence="8" type="primary">LOC107267154</name>
</gene>
<feature type="chain" id="PRO_5042592054" evidence="4">
    <location>
        <begin position="22"/>
        <end position="462"/>
    </location>
</feature>
<evidence type="ECO:0000313" key="8">
    <source>
        <dbReference type="RefSeq" id="XP_015593953.1"/>
    </source>
</evidence>
<dbReference type="Gene3D" id="2.60.120.200">
    <property type="match status" value="1"/>
</dbReference>
<organism evidence="7 8">
    <name type="scientific">Cephus cinctus</name>
    <name type="common">Wheat stem sawfly</name>
    <dbReference type="NCBI Taxonomy" id="211228"/>
    <lineage>
        <taxon>Eukaryota</taxon>
        <taxon>Metazoa</taxon>
        <taxon>Ecdysozoa</taxon>
        <taxon>Arthropoda</taxon>
        <taxon>Hexapoda</taxon>
        <taxon>Insecta</taxon>
        <taxon>Pterygota</taxon>
        <taxon>Neoptera</taxon>
        <taxon>Endopterygota</taxon>
        <taxon>Hymenoptera</taxon>
        <taxon>Cephoidea</taxon>
        <taxon>Cephidae</taxon>
        <taxon>Cephus</taxon>
    </lineage>
</organism>
<dbReference type="AlphaFoldDB" id="A0AAJ7FIV2"/>
<feature type="signal peptide" evidence="4">
    <location>
        <begin position="1"/>
        <end position="21"/>
    </location>
</feature>
<keyword evidence="2" id="KW-0399">Innate immunity</keyword>
<dbReference type="Pfam" id="PF15886">
    <property type="entry name" value="CBM39"/>
    <property type="match status" value="1"/>
</dbReference>
<dbReference type="Pfam" id="PF00722">
    <property type="entry name" value="Glyco_hydro_16"/>
    <property type="match status" value="1"/>
</dbReference>
<accession>A0AAJ7FIV2</accession>
<dbReference type="InterPro" id="IPR013320">
    <property type="entry name" value="ConA-like_dom_sf"/>
</dbReference>
<dbReference type="GO" id="GO:0045087">
    <property type="term" value="P:innate immune response"/>
    <property type="evidence" value="ECO:0007669"/>
    <property type="project" value="UniProtKB-KW"/>
</dbReference>
<feature type="domain" description="CBM39" evidence="6">
    <location>
        <begin position="23"/>
        <end position="123"/>
    </location>
</feature>
<dbReference type="PANTHER" id="PTHR10963:SF60">
    <property type="entry name" value="GRAM-NEGATIVE BACTERIA-BINDING PROTEIN 1-RELATED"/>
    <property type="match status" value="1"/>
</dbReference>
<evidence type="ECO:0000259" key="6">
    <source>
        <dbReference type="PROSITE" id="PS51969"/>
    </source>
</evidence>
<evidence type="ECO:0000256" key="2">
    <source>
        <dbReference type="ARBA" id="ARBA00022588"/>
    </source>
</evidence>
<dbReference type="PROSITE" id="PS51762">
    <property type="entry name" value="GH16_2"/>
    <property type="match status" value="1"/>
</dbReference>
<evidence type="ECO:0000256" key="4">
    <source>
        <dbReference type="SAM" id="SignalP"/>
    </source>
</evidence>
<keyword evidence="7" id="KW-1185">Reference proteome</keyword>
<dbReference type="PANTHER" id="PTHR10963">
    <property type="entry name" value="GLYCOSYL HYDROLASE-RELATED"/>
    <property type="match status" value="1"/>
</dbReference>
<protein>
    <submittedName>
        <fullName evidence="8">Beta-1,3-glucan-binding protein</fullName>
    </submittedName>
</protein>
<dbReference type="Gene3D" id="2.60.40.2140">
    <property type="entry name" value="Beta-1,3-glucan-recognition protein, N-terminal domain"/>
    <property type="match status" value="1"/>
</dbReference>
<proteinExistence type="inferred from homology"/>
<evidence type="ECO:0000256" key="1">
    <source>
        <dbReference type="ARBA" id="ARBA00008781"/>
    </source>
</evidence>
<dbReference type="KEGG" id="ccin:107267154"/>
<reference evidence="8" key="1">
    <citation type="submission" date="2025-08" db="UniProtKB">
        <authorList>
            <consortium name="RefSeq"/>
        </authorList>
    </citation>
    <scope>IDENTIFICATION</scope>
</reference>
<comment type="similarity">
    <text evidence="1">Belongs to the insect beta-1,3-glucan binding protein family.</text>
</comment>
<dbReference type="InterPro" id="IPR000757">
    <property type="entry name" value="Beta-glucanase-like"/>
</dbReference>
<dbReference type="GO" id="GO:0005975">
    <property type="term" value="P:carbohydrate metabolic process"/>
    <property type="evidence" value="ECO:0007669"/>
    <property type="project" value="InterPro"/>
</dbReference>
<sequence>MNIRKEFVLFFIAFLVDIIKGQYTPPLATVVPIHPKGIRISIPDEEGITLVAFHVKINEDFNGLEAGTIARDIVKARNGLWTYEDKQTQLHKSDIVYYWIHVVYKGLGYNLLDQQYVVNEFYNFDGTPVNVTPTDNPSCVLSDTRIKMETGELRQACSGELIFDEQFENIQTWRWHVNERFSGAPDYEFVVYTKDSDNVQLKNGILKIQPTLMQEKYNAQFVRHGHLVLENCTEVVGSEYCHRQARGSSILPPVLSGRLDTKMTFNFIYGRIEIRAKLPRGDWIYPLLTLDPLNPLNGELNPPQMRIAYSSGNQELRMVDGTDVGGRLLGAGGIDALGVGAKRWQYMAKKYSQHFWSNEYHTYELEWRQDRIIVKVDGTQYGNKVRQTSSPFDKPYYLTIGVAVGGYGEFADNSTSNGYRKPWRNIASKALFNFFTATNLWHETWKEDSTALEIDYIKIWAL</sequence>
<evidence type="ECO:0000313" key="7">
    <source>
        <dbReference type="Proteomes" id="UP000694920"/>
    </source>
</evidence>
<dbReference type="PROSITE" id="PS51969">
    <property type="entry name" value="CBM39"/>
    <property type="match status" value="1"/>
</dbReference>
<keyword evidence="3" id="KW-0391">Immunity</keyword>
<feature type="domain" description="GH16" evidence="5">
    <location>
        <begin position="122"/>
        <end position="462"/>
    </location>
</feature>
<dbReference type="Proteomes" id="UP000694920">
    <property type="component" value="Unplaced"/>
</dbReference>
<dbReference type="InterPro" id="IPR043030">
    <property type="entry name" value="BGBP_N_sf"/>
</dbReference>
<keyword evidence="4" id="KW-0732">Signal</keyword>
<evidence type="ECO:0000256" key="3">
    <source>
        <dbReference type="ARBA" id="ARBA00022859"/>
    </source>
</evidence>
<dbReference type="InterPro" id="IPR031756">
    <property type="entry name" value="BGBP_N"/>
</dbReference>